<dbReference type="InterPro" id="IPR010982">
    <property type="entry name" value="Lambda_DNA-bd_dom_sf"/>
</dbReference>
<protein>
    <submittedName>
        <fullName evidence="5">LacI family transcriptional regulator</fullName>
    </submittedName>
</protein>
<comment type="caution">
    <text evidence="5">The sequence shown here is derived from an EMBL/GenBank/DDBJ whole genome shotgun (WGS) entry which is preliminary data.</text>
</comment>
<dbReference type="Proteomes" id="UP000438914">
    <property type="component" value="Unassembled WGS sequence"/>
</dbReference>
<dbReference type="AlphaFoldDB" id="A0A7K0KI85"/>
<dbReference type="CDD" id="cd06267">
    <property type="entry name" value="PBP1_LacI_sugar_binding-like"/>
    <property type="match status" value="1"/>
</dbReference>
<dbReference type="InterPro" id="IPR046335">
    <property type="entry name" value="LacI/GalR-like_sensor"/>
</dbReference>
<dbReference type="PANTHER" id="PTHR30146">
    <property type="entry name" value="LACI-RELATED TRANSCRIPTIONAL REPRESSOR"/>
    <property type="match status" value="1"/>
</dbReference>
<sequence>MRYVTISDIAKALNLSKSTVSRALHGDFMNVSEETRDLVQRTAMEMGFRPNLSAANLRSRSTHVIGIVIPEIETSFYPKVIETAQARLKELGYRVVFAQSNENARDELDNLNMMIDNHVDGILLSVCDGAKNKTFYESLIARGLPLVLFDRHVDDIGAPQVLSDDYNSSFFLAEELIRQGCTRIVHMRGPVGISNSVDRLNGYRDALAKWHIPYRAELVVEGGVSFRDGEMTALALLDSGVAFDAVHAFTEMSLLGAKSIIQQRGKRIPQDILVACLSGTNLCKMVYPKITAVEQDAEGIANKAVDLLVSLLSGKEVPCTPVYLSAQRIDRESTHRK</sequence>
<dbReference type="GO" id="GO:0000976">
    <property type="term" value="F:transcription cis-regulatory region binding"/>
    <property type="evidence" value="ECO:0007669"/>
    <property type="project" value="TreeGrafter"/>
</dbReference>
<keyword evidence="1" id="KW-0805">Transcription regulation</keyword>
<dbReference type="InterPro" id="IPR000843">
    <property type="entry name" value="HTH_LacI"/>
</dbReference>
<keyword evidence="6" id="KW-1185">Reference proteome</keyword>
<evidence type="ECO:0000313" key="5">
    <source>
        <dbReference type="EMBL" id="MST85618.1"/>
    </source>
</evidence>
<evidence type="ECO:0000256" key="1">
    <source>
        <dbReference type="ARBA" id="ARBA00023015"/>
    </source>
</evidence>
<evidence type="ECO:0000259" key="4">
    <source>
        <dbReference type="PROSITE" id="PS50932"/>
    </source>
</evidence>
<organism evidence="5 6">
    <name type="scientific">Hallella mizrahii</name>
    <dbReference type="NCBI Taxonomy" id="2606637"/>
    <lineage>
        <taxon>Bacteria</taxon>
        <taxon>Pseudomonadati</taxon>
        <taxon>Bacteroidota</taxon>
        <taxon>Bacteroidia</taxon>
        <taxon>Bacteroidales</taxon>
        <taxon>Prevotellaceae</taxon>
        <taxon>Hallella</taxon>
    </lineage>
</organism>
<evidence type="ECO:0000256" key="2">
    <source>
        <dbReference type="ARBA" id="ARBA00023125"/>
    </source>
</evidence>
<evidence type="ECO:0000256" key="3">
    <source>
        <dbReference type="ARBA" id="ARBA00023163"/>
    </source>
</evidence>
<accession>A0A7K0KI85</accession>
<dbReference type="Gene3D" id="1.10.260.40">
    <property type="entry name" value="lambda repressor-like DNA-binding domains"/>
    <property type="match status" value="1"/>
</dbReference>
<dbReference type="SMART" id="SM00354">
    <property type="entry name" value="HTH_LACI"/>
    <property type="match status" value="1"/>
</dbReference>
<dbReference type="Gene3D" id="3.40.50.2300">
    <property type="match status" value="2"/>
</dbReference>
<keyword evidence="2" id="KW-0238">DNA-binding</keyword>
<dbReference type="GO" id="GO:0003700">
    <property type="term" value="F:DNA-binding transcription factor activity"/>
    <property type="evidence" value="ECO:0007669"/>
    <property type="project" value="TreeGrafter"/>
</dbReference>
<dbReference type="InterPro" id="IPR028082">
    <property type="entry name" value="Peripla_BP_I"/>
</dbReference>
<dbReference type="PROSITE" id="PS50932">
    <property type="entry name" value="HTH_LACI_2"/>
    <property type="match status" value="1"/>
</dbReference>
<dbReference type="EMBL" id="VUNG01000044">
    <property type="protein sequence ID" value="MST85618.1"/>
    <property type="molecule type" value="Genomic_DNA"/>
</dbReference>
<dbReference type="RefSeq" id="WP_154535204.1">
    <property type="nucleotide sequence ID" value="NZ_VUNG01000044.1"/>
</dbReference>
<dbReference type="Pfam" id="PF13377">
    <property type="entry name" value="Peripla_BP_3"/>
    <property type="match status" value="1"/>
</dbReference>
<dbReference type="SUPFAM" id="SSF53822">
    <property type="entry name" value="Periplasmic binding protein-like I"/>
    <property type="match status" value="1"/>
</dbReference>
<proteinExistence type="predicted"/>
<reference evidence="5 6" key="1">
    <citation type="submission" date="2019-08" db="EMBL/GenBank/DDBJ databases">
        <title>In-depth cultivation of the pig gut microbiome towards novel bacterial diversity and tailored functional studies.</title>
        <authorList>
            <person name="Wylensek D."/>
            <person name="Hitch T.C.A."/>
            <person name="Clavel T."/>
        </authorList>
    </citation>
    <scope>NUCLEOTIDE SEQUENCE [LARGE SCALE GENOMIC DNA]</scope>
    <source>
        <strain evidence="5 6">LKV-178-WT-2A</strain>
    </source>
</reference>
<feature type="domain" description="HTH lacI-type" evidence="4">
    <location>
        <begin position="4"/>
        <end position="59"/>
    </location>
</feature>
<keyword evidence="3" id="KW-0804">Transcription</keyword>
<dbReference type="PANTHER" id="PTHR30146:SF109">
    <property type="entry name" value="HTH-TYPE TRANSCRIPTIONAL REGULATOR GALS"/>
    <property type="match status" value="1"/>
</dbReference>
<name>A0A7K0KI85_9BACT</name>
<evidence type="ECO:0000313" key="6">
    <source>
        <dbReference type="Proteomes" id="UP000438914"/>
    </source>
</evidence>
<dbReference type="Pfam" id="PF00356">
    <property type="entry name" value="LacI"/>
    <property type="match status" value="1"/>
</dbReference>
<gene>
    <name evidence="5" type="ORF">FYJ73_13250</name>
</gene>
<dbReference type="SUPFAM" id="SSF47413">
    <property type="entry name" value="lambda repressor-like DNA-binding domains"/>
    <property type="match status" value="1"/>
</dbReference>
<dbReference type="CDD" id="cd01392">
    <property type="entry name" value="HTH_LacI"/>
    <property type="match status" value="1"/>
</dbReference>